<protein>
    <submittedName>
        <fullName evidence="10">Bifunctional 6-Cysteine (6-Cys) domain/6-Cysteine (6-Cys) domain superfamily</fullName>
    </submittedName>
</protein>
<evidence type="ECO:0000313" key="10">
    <source>
        <dbReference type="EMBL" id="KAK2196067.1"/>
    </source>
</evidence>
<dbReference type="RefSeq" id="XP_067802909.1">
    <property type="nucleotide sequence ID" value="XM_067947687.1"/>
</dbReference>
<evidence type="ECO:0000256" key="7">
    <source>
        <dbReference type="ARBA" id="ARBA00023180"/>
    </source>
</evidence>
<evidence type="ECO:0000259" key="9">
    <source>
        <dbReference type="Pfam" id="PF07422"/>
    </source>
</evidence>
<proteinExistence type="predicted"/>
<evidence type="ECO:0000256" key="4">
    <source>
        <dbReference type="ARBA" id="ARBA00022729"/>
    </source>
</evidence>
<dbReference type="EMBL" id="JALLKP010000003">
    <property type="protein sequence ID" value="KAK2196067.1"/>
    <property type="molecule type" value="Genomic_DNA"/>
</dbReference>
<keyword evidence="3" id="KW-1003">Cell membrane</keyword>
<comment type="subcellular location">
    <subcellularLocation>
        <location evidence="1">Cell membrane</location>
    </subcellularLocation>
    <subcellularLocation>
        <location evidence="2">Cell surface</location>
    </subcellularLocation>
</comment>
<dbReference type="InterPro" id="IPR038160">
    <property type="entry name" value="6_CYS_dom_sf"/>
</dbReference>
<dbReference type="KEGG" id="bdw:94336963"/>
<dbReference type="GeneID" id="94336963"/>
<name>A0AAD9PKF1_9APIC</name>
<dbReference type="GO" id="GO:0005886">
    <property type="term" value="C:plasma membrane"/>
    <property type="evidence" value="ECO:0007669"/>
    <property type="project" value="UniProtKB-SubCell"/>
</dbReference>
<evidence type="ECO:0000256" key="1">
    <source>
        <dbReference type="ARBA" id="ARBA00004236"/>
    </source>
</evidence>
<comment type="caution">
    <text evidence="10">The sequence shown here is derived from an EMBL/GenBank/DDBJ whole genome shotgun (WGS) entry which is preliminary data.</text>
</comment>
<dbReference type="InterPro" id="IPR010884">
    <property type="entry name" value="6_CYS_dom"/>
</dbReference>
<accession>A0AAD9PKF1</accession>
<dbReference type="GO" id="GO:0009986">
    <property type="term" value="C:cell surface"/>
    <property type="evidence" value="ECO:0007669"/>
    <property type="project" value="UniProtKB-SubCell"/>
</dbReference>
<keyword evidence="4 8" id="KW-0732">Signal</keyword>
<evidence type="ECO:0000256" key="2">
    <source>
        <dbReference type="ARBA" id="ARBA00004241"/>
    </source>
</evidence>
<dbReference type="AlphaFoldDB" id="A0AAD9PKF1"/>
<keyword evidence="7" id="KW-0325">Glycoprotein</keyword>
<dbReference type="Proteomes" id="UP001214638">
    <property type="component" value="Unassembled WGS sequence"/>
</dbReference>
<dbReference type="Pfam" id="PF07422">
    <property type="entry name" value="s48_45"/>
    <property type="match status" value="1"/>
</dbReference>
<sequence length="481" mass="54966">MESVCVFLFLFLQSFTLVYADHQHYDFSNGRDSLKYGNSKHVDSTFNASNTIDIKCPNNVKGNKYRLYPGPSDNYMISLELACNDKKCFKIPHIVSMSDLLGTVSESVVSWPEAGKDVTQVRLAPPDDGILVSRKFRDFRFFCMKDGLDIHGQIRYLKKEIERELMPKLATNLRLRDAIKKYEPNDPIGTADIYLAANSVTHGCGDIVTNLFLNSDSKIKKGDIFDCAIDIEKYPDVGFYCTGKFDPPECFRRMYTSNSPGTLNSITHNAIHDKRKPLRTVTALRKYMNGTFSSTYCRCLDPVTKDVRAMITLFYSPDHTCDITEMLNENGYKPYFNEWCKVVFKPGNTLRITFPPENLLLDPNTHNVILNEYMNKQCVSLFSPSDVKKSVFARRKSGRAARRSTYDIVEITDFFGNNVFEVDDSKRKDGIVTIKYNISDSKKTAVDFHYLQYTWFKLCPYNPDENITATISVIIVPTNVT</sequence>
<feature type="chain" id="PRO_5042187485" evidence="8">
    <location>
        <begin position="21"/>
        <end position="481"/>
    </location>
</feature>
<organism evidence="10 11">
    <name type="scientific">Babesia duncani</name>
    <dbReference type="NCBI Taxonomy" id="323732"/>
    <lineage>
        <taxon>Eukaryota</taxon>
        <taxon>Sar</taxon>
        <taxon>Alveolata</taxon>
        <taxon>Apicomplexa</taxon>
        <taxon>Aconoidasida</taxon>
        <taxon>Piroplasmida</taxon>
        <taxon>Babesiidae</taxon>
        <taxon>Babesia</taxon>
    </lineage>
</organism>
<keyword evidence="11" id="KW-1185">Reference proteome</keyword>
<evidence type="ECO:0000256" key="8">
    <source>
        <dbReference type="SAM" id="SignalP"/>
    </source>
</evidence>
<evidence type="ECO:0000256" key="6">
    <source>
        <dbReference type="ARBA" id="ARBA00023157"/>
    </source>
</evidence>
<gene>
    <name evidence="10" type="ORF">BdWA1_002666</name>
</gene>
<dbReference type="Gene3D" id="2.60.40.2860">
    <property type="match status" value="1"/>
</dbReference>
<feature type="signal peptide" evidence="8">
    <location>
        <begin position="1"/>
        <end position="20"/>
    </location>
</feature>
<reference evidence="10" key="1">
    <citation type="journal article" date="2023" name="Nat. Microbiol.">
        <title>Babesia duncani multi-omics identifies virulence factors and drug targets.</title>
        <authorList>
            <person name="Singh P."/>
            <person name="Lonardi S."/>
            <person name="Liang Q."/>
            <person name="Vydyam P."/>
            <person name="Khabirova E."/>
            <person name="Fang T."/>
            <person name="Gihaz S."/>
            <person name="Thekkiniath J."/>
            <person name="Munshi M."/>
            <person name="Abel S."/>
            <person name="Ciampossin L."/>
            <person name="Batugedara G."/>
            <person name="Gupta M."/>
            <person name="Lu X.M."/>
            <person name="Lenz T."/>
            <person name="Chakravarty S."/>
            <person name="Cornillot E."/>
            <person name="Hu Y."/>
            <person name="Ma W."/>
            <person name="Gonzalez L.M."/>
            <person name="Sanchez S."/>
            <person name="Estrada K."/>
            <person name="Sanchez-Flores A."/>
            <person name="Montero E."/>
            <person name="Harb O.S."/>
            <person name="Le Roch K.G."/>
            <person name="Mamoun C.B."/>
        </authorList>
    </citation>
    <scope>NUCLEOTIDE SEQUENCE</scope>
    <source>
        <strain evidence="10">WA1</strain>
    </source>
</reference>
<evidence type="ECO:0000256" key="3">
    <source>
        <dbReference type="ARBA" id="ARBA00022475"/>
    </source>
</evidence>
<keyword evidence="5" id="KW-0472">Membrane</keyword>
<evidence type="ECO:0000256" key="5">
    <source>
        <dbReference type="ARBA" id="ARBA00023136"/>
    </source>
</evidence>
<feature type="domain" description="6-Cys" evidence="9">
    <location>
        <begin position="209"/>
        <end position="299"/>
    </location>
</feature>
<keyword evidence="6" id="KW-1015">Disulfide bond</keyword>
<evidence type="ECO:0000313" key="11">
    <source>
        <dbReference type="Proteomes" id="UP001214638"/>
    </source>
</evidence>